<gene>
    <name evidence="2" type="ORF">QJV37_02715</name>
</gene>
<accession>A0ABU2IK42</accession>
<dbReference type="EMBL" id="JASBAM010000001">
    <property type="protein sequence ID" value="MDT0113042.1"/>
    <property type="molecule type" value="Genomic_DNA"/>
</dbReference>
<protein>
    <recommendedName>
        <fullName evidence="4">DUF5082 domain-containing protein</fullName>
    </recommendedName>
</protein>
<organism evidence="2 3">
    <name type="scientific">Listeria cossartiae subsp. cayugensis</name>
    <dbReference type="NCBI Taxonomy" id="2713505"/>
    <lineage>
        <taxon>Bacteria</taxon>
        <taxon>Bacillati</taxon>
        <taxon>Bacillota</taxon>
        <taxon>Bacilli</taxon>
        <taxon>Bacillales</taxon>
        <taxon>Listeriaceae</taxon>
        <taxon>Listeria</taxon>
        <taxon>Listeria cossartiae</taxon>
    </lineage>
</organism>
<keyword evidence="1" id="KW-0175">Coiled coil</keyword>
<keyword evidence="3" id="KW-1185">Reference proteome</keyword>
<feature type="coiled-coil region" evidence="1">
    <location>
        <begin position="1"/>
        <end position="35"/>
    </location>
</feature>
<comment type="caution">
    <text evidence="2">The sequence shown here is derived from an EMBL/GenBank/DDBJ whole genome shotgun (WGS) entry which is preliminary data.</text>
</comment>
<reference evidence="2 3" key="1">
    <citation type="submission" date="2023-05" db="EMBL/GenBank/DDBJ databases">
        <title>A Combination of Whole Genome Sequencing and Metagenomics Reveals Diversity of Listeria spp. in Soil Collected from the Nantahala National Forest.</title>
        <authorList>
            <person name="Wang J."/>
            <person name="Schamp C.N."/>
            <person name="Hudson L.K."/>
            <person name="Chaggar H.K."/>
            <person name="Bryan D.W."/>
            <person name="Radosevich M."/>
            <person name="Denes T.G."/>
        </authorList>
    </citation>
    <scope>NUCLEOTIDE SEQUENCE [LARGE SCALE GENOMIC DNA]</scope>
    <source>
        <strain evidence="2 3">UTK S2-0002</strain>
    </source>
</reference>
<sequence length="120" mass="14336">MSKYDAEIVSLQQSIAGQQEKIRRLKELITKVERKGEQIGTLPIRQIDLPYDFWQDKSDSLIRQILQKRFQFWNNQNSVISEIVREIQTEINRTQTQVSDYQADIRYYSNLKRLEEEVSV</sequence>
<name>A0ABU2IK42_9LIST</name>
<proteinExistence type="predicted"/>
<evidence type="ECO:0000313" key="2">
    <source>
        <dbReference type="EMBL" id="MDT0113042.1"/>
    </source>
</evidence>
<evidence type="ECO:0008006" key="4">
    <source>
        <dbReference type="Google" id="ProtNLM"/>
    </source>
</evidence>
<evidence type="ECO:0000313" key="3">
    <source>
        <dbReference type="Proteomes" id="UP001252688"/>
    </source>
</evidence>
<dbReference type="Proteomes" id="UP001252688">
    <property type="component" value="Unassembled WGS sequence"/>
</dbReference>
<dbReference type="RefSeq" id="WP_311178132.1">
    <property type="nucleotide sequence ID" value="NZ_JASAYY010000001.1"/>
</dbReference>
<evidence type="ECO:0000256" key="1">
    <source>
        <dbReference type="SAM" id="Coils"/>
    </source>
</evidence>